<feature type="region of interest" description="Disordered" evidence="9">
    <location>
        <begin position="448"/>
        <end position="485"/>
    </location>
</feature>
<keyword evidence="6" id="KW-0805">Transcription regulation</keyword>
<evidence type="ECO:0000259" key="10">
    <source>
        <dbReference type="Pfam" id="PF22384"/>
    </source>
</evidence>
<evidence type="ECO:0000256" key="3">
    <source>
        <dbReference type="ARBA" id="ARBA00010742"/>
    </source>
</evidence>
<comment type="caution">
    <text evidence="11">The sequence shown here is derived from an EMBL/GenBank/DDBJ whole genome shotgun (WGS) entry which is preliminary data.</text>
</comment>
<evidence type="ECO:0000256" key="8">
    <source>
        <dbReference type="ARBA" id="ARBA00023242"/>
    </source>
</evidence>
<feature type="compositionally biased region" description="Low complexity" evidence="9">
    <location>
        <begin position="735"/>
        <end position="748"/>
    </location>
</feature>
<gene>
    <name evidence="11" type="ORF">GGI25_005278</name>
</gene>
<dbReference type="Proteomes" id="UP001151518">
    <property type="component" value="Unassembled WGS sequence"/>
</dbReference>
<dbReference type="PANTHER" id="PTHR30024">
    <property type="entry name" value="ALIPHATIC SULFONATES-BINDING PROTEIN-RELATED"/>
    <property type="match status" value="1"/>
</dbReference>
<dbReference type="SUPFAM" id="SSF53850">
    <property type="entry name" value="Periplasmic binding protein-like II"/>
    <property type="match status" value="1"/>
</dbReference>
<dbReference type="EMBL" id="JANBTW010000090">
    <property type="protein sequence ID" value="KAJ2672038.1"/>
    <property type="molecule type" value="Genomic_DNA"/>
</dbReference>
<feature type="compositionally biased region" description="Polar residues" evidence="9">
    <location>
        <begin position="448"/>
        <end position="460"/>
    </location>
</feature>
<evidence type="ECO:0000313" key="12">
    <source>
        <dbReference type="Proteomes" id="UP001151518"/>
    </source>
</evidence>
<comment type="similarity">
    <text evidence="3">Belongs to the bacterial solute-binding protein SsuA/TauA family.</text>
</comment>
<dbReference type="GO" id="GO:0042597">
    <property type="term" value="C:periplasmic space"/>
    <property type="evidence" value="ECO:0007669"/>
    <property type="project" value="UniProtKB-SubCell"/>
</dbReference>
<feature type="region of interest" description="Disordered" evidence="9">
    <location>
        <begin position="386"/>
        <end position="424"/>
    </location>
</feature>
<evidence type="ECO:0000256" key="4">
    <source>
        <dbReference type="ARBA" id="ARBA00022491"/>
    </source>
</evidence>
<keyword evidence="4" id="KW-0678">Repressor</keyword>
<organism evidence="11 12">
    <name type="scientific">Coemansia spiralis</name>
    <dbReference type="NCBI Taxonomy" id="417178"/>
    <lineage>
        <taxon>Eukaryota</taxon>
        <taxon>Fungi</taxon>
        <taxon>Fungi incertae sedis</taxon>
        <taxon>Zoopagomycota</taxon>
        <taxon>Kickxellomycotina</taxon>
        <taxon>Kickxellomycetes</taxon>
        <taxon>Kickxellales</taxon>
        <taxon>Kickxellaceae</taxon>
        <taxon>Coemansia</taxon>
    </lineage>
</organism>
<proteinExistence type="inferred from homology"/>
<feature type="compositionally biased region" description="Acidic residues" evidence="9">
    <location>
        <begin position="10"/>
        <end position="20"/>
    </location>
</feature>
<protein>
    <recommendedName>
        <fullName evidence="10">Ca3427-like PBP 2 domain-containing protein</fullName>
    </recommendedName>
</protein>
<evidence type="ECO:0000256" key="5">
    <source>
        <dbReference type="ARBA" id="ARBA00022729"/>
    </source>
</evidence>
<sequence>MKIKRKTWSDIDDASATEDDSSTRKKKRILRYGRKRLADMRERFNSSKAKLFEEKQHQLDLEWEQLQDGTHPQYLEYVQQVDARWLDRLAKIEQKIEFNREFAKIRLYSSERAASNTFTVLKGELRQGLIHARKQQLWSLTDSLRNLENIREAITNITCPLSNQGGTNIPVEVKAAHRNSNHMVAMPNTELATVDKDADMSAICGIPALLNRTDAEFFATDDAAPPGAALTSAVVIDLERVDSNHQVPESLPGNMSHGQTPAAEYTYHGRASAAAAGPYPIDSRTMAARDPYESAVTAQDYYYQQQQQPYHDGQQGTLDSRGKYTTASALPSIAEAASPGENPYYSHHQHYYDPAEQVAGDGYYSYARQPGYDTETHNYQYSVAESQQPVAPESVAATDYQKGTAAHPQTGQLLHTTADSESNRAATTIATRSSAAYAYDQRSHTTSAYYDSQTQRNRTGTPPILASSSHHHHTASATLSSKRDHTAVVGYDESLNKRQRIMQSSTGWQQSSHSHPYQRTSQQHQSAVGEYSNGYYGQQQKQQPGYDYGCTAGYNSKYATTEHGQAPAAIDRTDASTYQSQYSSAANDHHQQQPYHYSSHYYDHGTRQSTRGQQSTGYYGSAKYDYAEGESGAAGVPDEYYQNPRAADVVSSSGTSARQSVYYQSANGAYYQAPDGYYQQEQQHYSQPQTTANAYASADYVTSGNANISGYAGLETGIAMPPPASPRHGSSRYPQSSSVAAAVGGSQATPQNNYRGQQTTQHYHDAEYYDQSGYYGSQHPQAAVIGRDAGVIVGGPASYHHRSAAAANGGDVPEHFSGPLLYAQEQGQLKTGGVELVICKLGTGDMIRKLIAGELEAAICVTEGLVAGIENNKEADLRLFGTFVDSPLPWAISVATDSRYCNVDDLAFGATFGISRKGSGSEVMAKYAASRYEWKEQPKFAVLGDVHGLVAGVSEGKADAFLWERTTMQRHYASNEVRYLGTVRPPWPAFSLGATAQFIRSNGAQIKELLVLMGQAERAFMEENWTAQRIEFICSRLGYAKEDAEQWASYVKYNEDGSVDEDKVQAVVDALMRAGVIGQCKPSDVIQLPAAEAQE</sequence>
<feature type="compositionally biased region" description="Low complexity" evidence="9">
    <location>
        <begin position="575"/>
        <end position="592"/>
    </location>
</feature>
<dbReference type="Pfam" id="PF22384">
    <property type="entry name" value="PBP2_Ca3427_like"/>
    <property type="match status" value="1"/>
</dbReference>
<feature type="region of interest" description="Disordered" evidence="9">
    <location>
        <begin position="719"/>
        <end position="759"/>
    </location>
</feature>
<evidence type="ECO:0000313" key="11">
    <source>
        <dbReference type="EMBL" id="KAJ2672038.1"/>
    </source>
</evidence>
<dbReference type="Pfam" id="PF08598">
    <property type="entry name" value="Sds3"/>
    <property type="match status" value="1"/>
</dbReference>
<dbReference type="PANTHER" id="PTHR30024:SF47">
    <property type="entry name" value="TAURINE-BINDING PERIPLASMIC PROTEIN"/>
    <property type="match status" value="1"/>
</dbReference>
<evidence type="ECO:0000256" key="7">
    <source>
        <dbReference type="ARBA" id="ARBA00023163"/>
    </source>
</evidence>
<feature type="compositionally biased region" description="Polar residues" evidence="9">
    <location>
        <begin position="749"/>
        <end position="759"/>
    </location>
</feature>
<reference evidence="11" key="1">
    <citation type="submission" date="2022-07" db="EMBL/GenBank/DDBJ databases">
        <title>Phylogenomic reconstructions and comparative analyses of Kickxellomycotina fungi.</title>
        <authorList>
            <person name="Reynolds N.K."/>
            <person name="Stajich J.E."/>
            <person name="Barry K."/>
            <person name="Grigoriev I.V."/>
            <person name="Crous P."/>
            <person name="Smith M.E."/>
        </authorList>
    </citation>
    <scope>NUCLEOTIDE SEQUENCE</scope>
    <source>
        <strain evidence="11">NRRL 3115</strain>
    </source>
</reference>
<evidence type="ECO:0000256" key="1">
    <source>
        <dbReference type="ARBA" id="ARBA00004123"/>
    </source>
</evidence>
<dbReference type="InterPro" id="IPR013907">
    <property type="entry name" value="Sds3"/>
</dbReference>
<dbReference type="GO" id="GO:0010468">
    <property type="term" value="P:regulation of gene expression"/>
    <property type="evidence" value="ECO:0007669"/>
    <property type="project" value="UniProtKB-ARBA"/>
</dbReference>
<keyword evidence="5" id="KW-0732">Signal</keyword>
<feature type="region of interest" description="Disordered" evidence="9">
    <location>
        <begin position="573"/>
        <end position="592"/>
    </location>
</feature>
<dbReference type="AlphaFoldDB" id="A0A9W8G4H0"/>
<feature type="compositionally biased region" description="Polar residues" evidence="9">
    <location>
        <begin position="407"/>
        <end position="420"/>
    </location>
</feature>
<evidence type="ECO:0000256" key="6">
    <source>
        <dbReference type="ARBA" id="ARBA00023015"/>
    </source>
</evidence>
<dbReference type="GO" id="GO:0005654">
    <property type="term" value="C:nucleoplasm"/>
    <property type="evidence" value="ECO:0007669"/>
    <property type="project" value="UniProtKB-ARBA"/>
</dbReference>
<evidence type="ECO:0000256" key="2">
    <source>
        <dbReference type="ARBA" id="ARBA00004418"/>
    </source>
</evidence>
<comment type="subcellular location">
    <subcellularLocation>
        <location evidence="1">Nucleus</location>
    </subcellularLocation>
    <subcellularLocation>
        <location evidence="2">Periplasm</location>
    </subcellularLocation>
</comment>
<dbReference type="OrthoDB" id="1363at2759"/>
<name>A0A9W8G4H0_9FUNG</name>
<dbReference type="InterPro" id="IPR054364">
    <property type="entry name" value="Ca3427-like_PBP2"/>
</dbReference>
<evidence type="ECO:0000256" key="9">
    <source>
        <dbReference type="SAM" id="MobiDB-lite"/>
    </source>
</evidence>
<feature type="region of interest" description="Disordered" evidence="9">
    <location>
        <begin position="1"/>
        <end position="25"/>
    </location>
</feature>
<accession>A0A9W8G4H0</accession>
<dbReference type="Gene3D" id="3.40.190.10">
    <property type="entry name" value="Periplasmic binding protein-like II"/>
    <property type="match status" value="2"/>
</dbReference>
<feature type="domain" description="Ca3427-like PBP 2" evidence="10">
    <location>
        <begin position="890"/>
        <end position="982"/>
    </location>
</feature>
<keyword evidence="8" id="KW-0539">Nucleus</keyword>
<keyword evidence="7" id="KW-0804">Transcription</keyword>